<dbReference type="GO" id="GO:0055085">
    <property type="term" value="P:transmembrane transport"/>
    <property type="evidence" value="ECO:0007669"/>
    <property type="project" value="InterPro"/>
</dbReference>
<feature type="transmembrane region" description="Helical" evidence="7">
    <location>
        <begin position="282"/>
        <end position="302"/>
    </location>
</feature>
<feature type="transmembrane region" description="Helical" evidence="7">
    <location>
        <begin position="167"/>
        <end position="188"/>
    </location>
</feature>
<dbReference type="Gene3D" id="1.10.3720.10">
    <property type="entry name" value="MetI-like"/>
    <property type="match status" value="1"/>
</dbReference>
<sequence>MDVEVAIKTARQKRSDIKNIDNSIYNYKNTKYMLLKILFTISGFVAAILVNILFPQKADVEFKTYTLNLLNLKIGFNMNSAYIVVLIALILIYGTSGIISLFQKDRRKLYAKNAAFRFFLGIALAIWDIGGTKLQIFAQPFFPGPAQIIEAYIADGSYIVQNTLYSIRLYAAGFSCGVLLGVGTGILIGWFPKVYYWVFPVLKITGVVPAVAWMPFALTLLPTSFSAAVFLIVICAWFQIAFLTAQGIQSTPKQSYEAARVLGGGQINQILHVAIPHAMPDIFTGIGSANAMAFTTLVMSEMLGQPGGLGYYINQSKVWSAYYKVLAAIVIMAVLFSFINFLIGLIRKRVLRWQQGVVKV</sequence>
<dbReference type="PANTHER" id="PTHR30151:SF0">
    <property type="entry name" value="ABC TRANSPORTER PERMEASE PROTEIN MJ0413-RELATED"/>
    <property type="match status" value="1"/>
</dbReference>
<dbReference type="InterPro" id="IPR000515">
    <property type="entry name" value="MetI-like"/>
</dbReference>
<feature type="transmembrane region" description="Helical" evidence="7">
    <location>
        <begin position="322"/>
        <end position="346"/>
    </location>
</feature>
<protein>
    <submittedName>
        <fullName evidence="9">NitT/TauT family transport system permease protein</fullName>
    </submittedName>
</protein>
<evidence type="ECO:0000256" key="2">
    <source>
        <dbReference type="ARBA" id="ARBA00022448"/>
    </source>
</evidence>
<evidence type="ECO:0000256" key="3">
    <source>
        <dbReference type="ARBA" id="ARBA00022475"/>
    </source>
</evidence>
<keyword evidence="4 7" id="KW-0812">Transmembrane</keyword>
<comment type="similarity">
    <text evidence="7">Belongs to the binding-protein-dependent transport system permease family.</text>
</comment>
<evidence type="ECO:0000256" key="5">
    <source>
        <dbReference type="ARBA" id="ARBA00022989"/>
    </source>
</evidence>
<evidence type="ECO:0000313" key="10">
    <source>
        <dbReference type="Proteomes" id="UP000182584"/>
    </source>
</evidence>
<evidence type="ECO:0000256" key="1">
    <source>
        <dbReference type="ARBA" id="ARBA00004651"/>
    </source>
</evidence>
<dbReference type="SUPFAM" id="SSF161098">
    <property type="entry name" value="MetI-like"/>
    <property type="match status" value="1"/>
</dbReference>
<dbReference type="AlphaFoldDB" id="A0A1H9VPR3"/>
<feature type="transmembrane region" description="Helical" evidence="7">
    <location>
        <begin position="114"/>
        <end position="130"/>
    </location>
</feature>
<dbReference type="GO" id="GO:0005886">
    <property type="term" value="C:plasma membrane"/>
    <property type="evidence" value="ECO:0007669"/>
    <property type="project" value="UniProtKB-SubCell"/>
</dbReference>
<name>A0A1H9VPR3_BUTFI</name>
<evidence type="ECO:0000256" key="4">
    <source>
        <dbReference type="ARBA" id="ARBA00022692"/>
    </source>
</evidence>
<keyword evidence="5 7" id="KW-1133">Transmembrane helix</keyword>
<feature type="transmembrane region" description="Helical" evidence="7">
    <location>
        <begin position="195"/>
        <end position="218"/>
    </location>
</feature>
<proteinExistence type="inferred from homology"/>
<dbReference type="RefSeq" id="WP_074757839.1">
    <property type="nucleotide sequence ID" value="NZ_FOGJ01000024.1"/>
</dbReference>
<comment type="subcellular location">
    <subcellularLocation>
        <location evidence="1 7">Cell membrane</location>
        <topology evidence="1 7">Multi-pass membrane protein</topology>
    </subcellularLocation>
</comment>
<accession>A0A1H9VPR3</accession>
<dbReference type="PROSITE" id="PS50928">
    <property type="entry name" value="ABC_TM1"/>
    <property type="match status" value="1"/>
</dbReference>
<feature type="transmembrane region" description="Helical" evidence="7">
    <location>
        <begin position="81"/>
        <end position="102"/>
    </location>
</feature>
<reference evidence="9 10" key="1">
    <citation type="submission" date="2016-10" db="EMBL/GenBank/DDBJ databases">
        <authorList>
            <person name="de Groot N.N."/>
        </authorList>
    </citation>
    <scope>NUCLEOTIDE SEQUENCE [LARGE SCALE GENOMIC DNA]</scope>
    <source>
        <strain evidence="9 10">AR40</strain>
    </source>
</reference>
<dbReference type="InterPro" id="IPR035906">
    <property type="entry name" value="MetI-like_sf"/>
</dbReference>
<evidence type="ECO:0000259" key="8">
    <source>
        <dbReference type="PROSITE" id="PS50928"/>
    </source>
</evidence>
<feature type="transmembrane region" description="Helical" evidence="7">
    <location>
        <begin position="224"/>
        <end position="245"/>
    </location>
</feature>
<dbReference type="CDD" id="cd06261">
    <property type="entry name" value="TM_PBP2"/>
    <property type="match status" value="1"/>
</dbReference>
<gene>
    <name evidence="9" type="ORF">SAMN04487884_12447</name>
</gene>
<organism evidence="9 10">
    <name type="scientific">Butyrivibrio fibrisolvens</name>
    <dbReference type="NCBI Taxonomy" id="831"/>
    <lineage>
        <taxon>Bacteria</taxon>
        <taxon>Bacillati</taxon>
        <taxon>Bacillota</taxon>
        <taxon>Clostridia</taxon>
        <taxon>Lachnospirales</taxon>
        <taxon>Lachnospiraceae</taxon>
        <taxon>Butyrivibrio</taxon>
    </lineage>
</organism>
<dbReference type="EMBL" id="FOGJ01000024">
    <property type="protein sequence ID" value="SES23538.1"/>
    <property type="molecule type" value="Genomic_DNA"/>
</dbReference>
<evidence type="ECO:0000256" key="6">
    <source>
        <dbReference type="ARBA" id="ARBA00023136"/>
    </source>
</evidence>
<dbReference type="Proteomes" id="UP000182584">
    <property type="component" value="Unassembled WGS sequence"/>
</dbReference>
<dbReference type="PANTHER" id="PTHR30151">
    <property type="entry name" value="ALKANE SULFONATE ABC TRANSPORTER-RELATED, MEMBRANE SUBUNIT"/>
    <property type="match status" value="1"/>
</dbReference>
<evidence type="ECO:0000313" key="9">
    <source>
        <dbReference type="EMBL" id="SES23538.1"/>
    </source>
</evidence>
<evidence type="ECO:0000256" key="7">
    <source>
        <dbReference type="RuleBase" id="RU363032"/>
    </source>
</evidence>
<feature type="transmembrane region" description="Helical" evidence="7">
    <location>
        <begin position="33"/>
        <end position="54"/>
    </location>
</feature>
<keyword evidence="6 7" id="KW-0472">Membrane</keyword>
<dbReference type="Pfam" id="PF00528">
    <property type="entry name" value="BPD_transp_1"/>
    <property type="match status" value="1"/>
</dbReference>
<dbReference type="OrthoDB" id="9804353at2"/>
<keyword evidence="2 7" id="KW-0813">Transport</keyword>
<feature type="domain" description="ABC transmembrane type-1" evidence="8">
    <location>
        <begin position="163"/>
        <end position="344"/>
    </location>
</feature>
<keyword evidence="3" id="KW-1003">Cell membrane</keyword>